<accession>A0A813BHA1</accession>
<keyword evidence="1" id="KW-0863">Zinc-finger</keyword>
<feature type="domain" description="CCHC-type" evidence="2">
    <location>
        <begin position="220"/>
        <end position="234"/>
    </location>
</feature>
<feature type="non-terminal residue" evidence="3">
    <location>
        <position position="1"/>
    </location>
</feature>
<protein>
    <recommendedName>
        <fullName evidence="2">CCHC-type domain-containing protein</fullName>
    </recommendedName>
</protein>
<keyword evidence="1" id="KW-0479">Metal-binding</keyword>
<dbReference type="InterPro" id="IPR036875">
    <property type="entry name" value="Znf_CCHC_sf"/>
</dbReference>
<evidence type="ECO:0000313" key="4">
    <source>
        <dbReference type="Proteomes" id="UP000601435"/>
    </source>
</evidence>
<evidence type="ECO:0000256" key="1">
    <source>
        <dbReference type="PROSITE-ProRule" id="PRU00047"/>
    </source>
</evidence>
<dbReference type="SUPFAM" id="SSF57756">
    <property type="entry name" value="Retrovirus zinc finger-like domains"/>
    <property type="match status" value="1"/>
</dbReference>
<dbReference type="PROSITE" id="PS50158">
    <property type="entry name" value="ZF_CCHC"/>
    <property type="match status" value="1"/>
</dbReference>
<dbReference type="Proteomes" id="UP000601435">
    <property type="component" value="Unassembled WGS sequence"/>
</dbReference>
<keyword evidence="1" id="KW-0862">Zinc</keyword>
<organism evidence="3 4">
    <name type="scientific">Symbiodinium necroappetens</name>
    <dbReference type="NCBI Taxonomy" id="1628268"/>
    <lineage>
        <taxon>Eukaryota</taxon>
        <taxon>Sar</taxon>
        <taxon>Alveolata</taxon>
        <taxon>Dinophyceae</taxon>
        <taxon>Suessiales</taxon>
        <taxon>Symbiodiniaceae</taxon>
        <taxon>Symbiodinium</taxon>
    </lineage>
</organism>
<dbReference type="Pfam" id="PF00098">
    <property type="entry name" value="zf-CCHC"/>
    <property type="match status" value="1"/>
</dbReference>
<dbReference type="GO" id="GO:0003676">
    <property type="term" value="F:nucleic acid binding"/>
    <property type="evidence" value="ECO:0007669"/>
    <property type="project" value="InterPro"/>
</dbReference>
<dbReference type="GO" id="GO:0008270">
    <property type="term" value="F:zinc ion binding"/>
    <property type="evidence" value="ECO:0007669"/>
    <property type="project" value="UniProtKB-KW"/>
</dbReference>
<evidence type="ECO:0000313" key="3">
    <source>
        <dbReference type="EMBL" id="CAE7901225.1"/>
    </source>
</evidence>
<evidence type="ECO:0000259" key="2">
    <source>
        <dbReference type="PROSITE" id="PS50158"/>
    </source>
</evidence>
<feature type="non-terminal residue" evidence="3">
    <location>
        <position position="425"/>
    </location>
</feature>
<dbReference type="OrthoDB" id="3863715at2759"/>
<dbReference type="SMART" id="SM00343">
    <property type="entry name" value="ZnF_C2HC"/>
    <property type="match status" value="1"/>
</dbReference>
<dbReference type="InterPro" id="IPR001878">
    <property type="entry name" value="Znf_CCHC"/>
</dbReference>
<keyword evidence="4" id="KW-1185">Reference proteome</keyword>
<dbReference type="EMBL" id="CAJNJA010070571">
    <property type="protein sequence ID" value="CAE7901225.1"/>
    <property type="molecule type" value="Genomic_DNA"/>
</dbReference>
<dbReference type="AlphaFoldDB" id="A0A813BHA1"/>
<dbReference type="Gene3D" id="4.10.60.10">
    <property type="entry name" value="Zinc finger, CCHC-type"/>
    <property type="match status" value="1"/>
</dbReference>
<proteinExistence type="predicted"/>
<name>A0A813BHA1_9DINO</name>
<gene>
    <name evidence="3" type="ORF">SNEC2469_LOCUS30345</name>
</gene>
<sequence length="425" mass="48022">VKVVGEGRKSTKISNSYPPVFRAKPQESYAEWKRSVEFWIGGEGDQLPADLIGPRMMVQLKDRAAQLVKHLTNKDVNGADGKEKIFKALERAPIIRQLDKHRVDEHRRRLLQLSREWLLQRGDRRGLPPRVSGQPRGTFAAEPYGETIEEEESGDDGDIVGEIPLELAHLENEAFGMQYKAKQRIAEVKKMRQFFKKPDGGADKDERKKLIAEQMKVRPCHTCGQLGHWSRECPANGKNVQAVLATKSSKALAPTRVTAPPRSSEWDLLAALYQGGPVLQRDVSDEAAYKGSVHRVYSVDFDLREVMWSLKELAFKVILDLGCMRSVAGVLWANEVLQRWHNEGRWYHIEKECEAFKFGGGEVLNSKYRLSFVGSFAGRPVIYGFSIVELWRGRESGHYTVSVDECDVGSVKLPEDFTMALTLDA</sequence>
<comment type="caution">
    <text evidence="3">The sequence shown here is derived from an EMBL/GenBank/DDBJ whole genome shotgun (WGS) entry which is preliminary data.</text>
</comment>
<reference evidence="3" key="1">
    <citation type="submission" date="2021-02" db="EMBL/GenBank/DDBJ databases">
        <authorList>
            <person name="Dougan E. K."/>
            <person name="Rhodes N."/>
            <person name="Thang M."/>
            <person name="Chan C."/>
        </authorList>
    </citation>
    <scope>NUCLEOTIDE SEQUENCE</scope>
</reference>